<proteinExistence type="inferred from homology"/>
<dbReference type="InterPro" id="IPR007472">
    <property type="entry name" value="N-end_Aminoacyl_Trfase_C"/>
</dbReference>
<keyword evidence="3" id="KW-0808">Transferase</keyword>
<name>A0A1E3ILG8_9TREE</name>
<dbReference type="EMBL" id="CP143788">
    <property type="protein sequence ID" value="WVN89431.1"/>
    <property type="molecule type" value="Genomic_DNA"/>
</dbReference>
<dbReference type="Pfam" id="PF04377">
    <property type="entry name" value="ATE_C"/>
    <property type="match status" value="1"/>
</dbReference>
<comment type="similarity">
    <text evidence="1">Belongs to the R-transferase family.</text>
</comment>
<dbReference type="Pfam" id="PF04376">
    <property type="entry name" value="ATE_N"/>
    <property type="match status" value="1"/>
</dbReference>
<reference evidence="6" key="3">
    <citation type="submission" date="2024-01" db="EMBL/GenBank/DDBJ databases">
        <authorList>
            <person name="Coelho M.A."/>
            <person name="David-Palma M."/>
            <person name="Shea T."/>
            <person name="Sun S."/>
            <person name="Cuomo C.A."/>
            <person name="Heitman J."/>
        </authorList>
    </citation>
    <scope>NUCLEOTIDE SEQUENCE</scope>
    <source>
        <strain evidence="6">CBS 7841</strain>
    </source>
</reference>
<dbReference type="KEGG" id="cdep:91088864"/>
<dbReference type="VEuPathDB" id="FungiDB:L203_02142"/>
<reference evidence="6" key="2">
    <citation type="journal article" date="2022" name="Elife">
        <title>Obligate sexual reproduction of a homothallic fungus closely related to the Cryptococcus pathogenic species complex.</title>
        <authorList>
            <person name="Passer A.R."/>
            <person name="Clancey S.A."/>
            <person name="Shea T."/>
            <person name="David-Palma M."/>
            <person name="Averette A.F."/>
            <person name="Boekhout T."/>
            <person name="Porcel B.M."/>
            <person name="Nowrousian M."/>
            <person name="Cuomo C.A."/>
            <person name="Sun S."/>
            <person name="Heitman J."/>
            <person name="Coelho M.A."/>
        </authorList>
    </citation>
    <scope>NUCLEOTIDE SEQUENCE</scope>
    <source>
        <strain evidence="6">CBS 7841</strain>
    </source>
</reference>
<accession>A0A1E3ILG8</accession>
<dbReference type="PANTHER" id="PTHR21367">
    <property type="entry name" value="ARGININE-TRNA-PROTEIN TRANSFERASE 1"/>
    <property type="match status" value="1"/>
</dbReference>
<dbReference type="Proteomes" id="UP000094043">
    <property type="component" value="Chromosome 5"/>
</dbReference>
<dbReference type="EC" id="2.3.2.8" evidence="2"/>
<dbReference type="AlphaFoldDB" id="A0A1E3ILG8"/>
<evidence type="ECO:0000256" key="5">
    <source>
        <dbReference type="SAM" id="MobiDB-lite"/>
    </source>
</evidence>
<organism evidence="6 7">
    <name type="scientific">Cryptococcus depauperatus CBS 7841</name>
    <dbReference type="NCBI Taxonomy" id="1295531"/>
    <lineage>
        <taxon>Eukaryota</taxon>
        <taxon>Fungi</taxon>
        <taxon>Dikarya</taxon>
        <taxon>Basidiomycota</taxon>
        <taxon>Agaricomycotina</taxon>
        <taxon>Tremellomycetes</taxon>
        <taxon>Tremellales</taxon>
        <taxon>Cryptococcaceae</taxon>
        <taxon>Cryptococcus</taxon>
    </lineage>
</organism>
<dbReference type="InterPro" id="IPR007471">
    <property type="entry name" value="N-end_Aminoacyl_Trfase_N"/>
</dbReference>
<evidence type="ECO:0000313" key="6">
    <source>
        <dbReference type="EMBL" id="WVN89431.1"/>
    </source>
</evidence>
<evidence type="ECO:0000256" key="3">
    <source>
        <dbReference type="ARBA" id="ARBA00022679"/>
    </source>
</evidence>
<dbReference type="OrthoDB" id="74183at2759"/>
<dbReference type="InterPro" id="IPR030700">
    <property type="entry name" value="N-end_Aminoacyl_Trfase"/>
</dbReference>
<feature type="region of interest" description="Disordered" evidence="5">
    <location>
        <begin position="108"/>
        <end position="131"/>
    </location>
</feature>
<evidence type="ECO:0000256" key="4">
    <source>
        <dbReference type="ARBA" id="ARBA00023315"/>
    </source>
</evidence>
<dbReference type="GeneID" id="91088864"/>
<evidence type="ECO:0000256" key="2">
    <source>
        <dbReference type="ARBA" id="ARBA00012025"/>
    </source>
</evidence>
<protein>
    <recommendedName>
        <fullName evidence="2">arginyltransferase</fullName>
        <ecNumber evidence="2">2.3.2.8</ecNumber>
    </recommendedName>
</protein>
<dbReference type="PANTHER" id="PTHR21367:SF1">
    <property type="entry name" value="ARGINYL-TRNA--PROTEIN TRANSFERASE 1"/>
    <property type="match status" value="1"/>
</dbReference>
<evidence type="ECO:0000313" key="7">
    <source>
        <dbReference type="Proteomes" id="UP000094043"/>
    </source>
</evidence>
<sequence>MASIAPTVVWPYGYLLDTCGYCTPSGRRSNEKSSWKYGMIAKQLTPHFYQILIDRGWRRAGSYIYHPDMERTCCPQYTIRLDTQNFKSSKKQRQVVNRFNRFLETGFKPGESMGFEQGKSNQKKKGPPKNTIEDLHKFEVGSKEKHDVAHRFETELVPAQATQESFQLYKSYQISIHEDELEDCNMESFDRFLCSNTFVITPIKYANAEAGKRGVKEGKLPGNYGAYHLYYRIDGKLVGISVLDIVPHGVSSVYFIWDPAWAWASLGKLSALYEVSLVKRLAEAGAGQGMRWAYLGYWVPSCKKMIYKSEYMPSFLLDPSTNEYHELTPSLESFLKAHPSGYFPFKDVKPEPNNPGPIEVVIKTSTLTKVSNMDSSAIGQDADEKESDWKSDSESELEGFPSPPPPSFADPSSFSEEEVDQVLVLPIMKRGILGRRQLYTVSELEFVASPFVRQTIRQFLAAMGKEWVACANDQLQGNVPKKAVIFIG</sequence>
<dbReference type="RefSeq" id="XP_066070131.1">
    <property type="nucleotide sequence ID" value="XM_066214034.1"/>
</dbReference>
<gene>
    <name evidence="6" type="ORF">L203_104654</name>
</gene>
<evidence type="ECO:0000256" key="1">
    <source>
        <dbReference type="ARBA" id="ARBA00009991"/>
    </source>
</evidence>
<reference evidence="6" key="1">
    <citation type="submission" date="2016-06" db="EMBL/GenBank/DDBJ databases">
        <authorList>
            <person name="Cuomo C."/>
            <person name="Litvintseva A."/>
            <person name="Heitman J."/>
            <person name="Chen Y."/>
            <person name="Sun S."/>
            <person name="Springer D."/>
            <person name="Dromer F."/>
            <person name="Young S."/>
            <person name="Zeng Q."/>
            <person name="Chapman S."/>
            <person name="Gujja S."/>
            <person name="Saif S."/>
            <person name="Birren B."/>
        </authorList>
    </citation>
    <scope>NUCLEOTIDE SEQUENCE</scope>
    <source>
        <strain evidence="6">CBS 7841</strain>
    </source>
</reference>
<keyword evidence="4" id="KW-0012">Acyltransferase</keyword>
<dbReference type="GO" id="GO:0005737">
    <property type="term" value="C:cytoplasm"/>
    <property type="evidence" value="ECO:0007669"/>
    <property type="project" value="TreeGrafter"/>
</dbReference>
<feature type="region of interest" description="Disordered" evidence="5">
    <location>
        <begin position="374"/>
        <end position="413"/>
    </location>
</feature>
<keyword evidence="7" id="KW-1185">Reference proteome</keyword>
<dbReference type="GO" id="GO:0004057">
    <property type="term" value="F:arginyl-tRNA--protein transferase activity"/>
    <property type="evidence" value="ECO:0007669"/>
    <property type="project" value="UniProtKB-EC"/>
</dbReference>